<keyword evidence="1" id="KW-0472">Membrane</keyword>
<evidence type="ECO:0008006" key="5">
    <source>
        <dbReference type="Google" id="ProtNLM"/>
    </source>
</evidence>
<dbReference type="Proteomes" id="UP000615446">
    <property type="component" value="Unassembled WGS sequence"/>
</dbReference>
<dbReference type="EMBL" id="BLAL01000011">
    <property type="protein sequence ID" value="GES73771.1"/>
    <property type="molecule type" value="Genomic_DNA"/>
</dbReference>
<keyword evidence="2" id="KW-0732">Signal</keyword>
<evidence type="ECO:0000313" key="3">
    <source>
        <dbReference type="EMBL" id="GES73771.1"/>
    </source>
</evidence>
<keyword evidence="1" id="KW-1133">Transmembrane helix</keyword>
<name>A0A8H3KVL5_9GLOM</name>
<keyword evidence="1" id="KW-0812">Transmembrane</keyword>
<comment type="caution">
    <text evidence="3">The sequence shown here is derived from an EMBL/GenBank/DDBJ whole genome shotgun (WGS) entry which is preliminary data.</text>
</comment>
<reference evidence="3" key="1">
    <citation type="submission" date="2019-10" db="EMBL/GenBank/DDBJ databases">
        <title>Conservation and host-specific expression of non-tandemly repeated heterogenous ribosome RNA gene in arbuscular mycorrhizal fungi.</title>
        <authorList>
            <person name="Maeda T."/>
            <person name="Kobayashi Y."/>
            <person name="Nakagawa T."/>
            <person name="Ezawa T."/>
            <person name="Yamaguchi K."/>
            <person name="Bino T."/>
            <person name="Nishimoto Y."/>
            <person name="Shigenobu S."/>
            <person name="Kawaguchi M."/>
        </authorList>
    </citation>
    <scope>NUCLEOTIDE SEQUENCE</scope>
    <source>
        <strain evidence="3">HR1</strain>
    </source>
</reference>
<feature type="chain" id="PRO_5034292301" description="Granulins domain-containing protein" evidence="2">
    <location>
        <begin position="23"/>
        <end position="407"/>
    </location>
</feature>
<sequence>MLKNLKSIFIFSILTFSNFTFATAPLKLSGGKLFDVFQNETIYADGIFSNHSTLEETVFICPAGYFQCQGTDKCCPEPCASICGGSLCCKSGYLCCKDGTGCCPIGYHCCGVYCCMLGQLCIENNCIEPYLPTSKPTIPPTPNPQKNDIFSQLTKKSKNEYRKIAANADGETPVYEYISTTGSTSISDEKKLKDIRTFNYTENSFKVSDIFQADHVFEAQILPNYLRSMENDGEKICNYILNNPTVLGRLKDIINDESNLRFLTGIVNVYKGKIFRVHDATIEYRNAVRDYLRMPDVYGAYSKTREKVIDFTQEVANEMSAKGTIKVRKIVDDVRMITNEALVSNETNLTYIVEGFDKYSRSIYEDLTDMKLPNNSFLILPLPYLSVIMPMALSLMFLFSDSLKYLC</sequence>
<evidence type="ECO:0000256" key="2">
    <source>
        <dbReference type="SAM" id="SignalP"/>
    </source>
</evidence>
<feature type="signal peptide" evidence="2">
    <location>
        <begin position="1"/>
        <end position="22"/>
    </location>
</feature>
<evidence type="ECO:0000256" key="1">
    <source>
        <dbReference type="SAM" id="Phobius"/>
    </source>
</evidence>
<feature type="transmembrane region" description="Helical" evidence="1">
    <location>
        <begin position="377"/>
        <end position="399"/>
    </location>
</feature>
<evidence type="ECO:0000313" key="4">
    <source>
        <dbReference type="Proteomes" id="UP000615446"/>
    </source>
</evidence>
<organism evidence="3 4">
    <name type="scientific">Rhizophagus clarus</name>
    <dbReference type="NCBI Taxonomy" id="94130"/>
    <lineage>
        <taxon>Eukaryota</taxon>
        <taxon>Fungi</taxon>
        <taxon>Fungi incertae sedis</taxon>
        <taxon>Mucoromycota</taxon>
        <taxon>Glomeromycotina</taxon>
        <taxon>Glomeromycetes</taxon>
        <taxon>Glomerales</taxon>
        <taxon>Glomeraceae</taxon>
        <taxon>Rhizophagus</taxon>
    </lineage>
</organism>
<gene>
    <name evidence="3" type="ORF">RCL2_000128600</name>
</gene>
<dbReference type="OrthoDB" id="2358911at2759"/>
<accession>A0A8H3KVL5</accession>
<proteinExistence type="predicted"/>
<dbReference type="AlphaFoldDB" id="A0A8H3KVL5"/>
<protein>
    <recommendedName>
        <fullName evidence="5">Granulins domain-containing protein</fullName>
    </recommendedName>
</protein>